<dbReference type="GO" id="GO:0043571">
    <property type="term" value="P:maintenance of CRISPR repeat elements"/>
    <property type="evidence" value="ECO:0007669"/>
    <property type="project" value="UniProtKB-UniRule"/>
</dbReference>
<dbReference type="AlphaFoldDB" id="A0A1I0DP48"/>
<keyword evidence="5 9" id="KW-0255">Endonuclease</keyword>
<proteinExistence type="inferred from homology"/>
<accession>A0A1I0DP48</accession>
<sequence>MRLILLFDLPMVTQKEIRIYNRFRKQLIKNGYIMMQFSVYCKLFANREAAIKHIDMLRKMVPKEGQIRLMLVTEKQYSKIEIIVGGRSNQEKKINSESFIKL</sequence>
<dbReference type="Proteomes" id="UP000198558">
    <property type="component" value="Unassembled WGS sequence"/>
</dbReference>
<protein>
    <recommendedName>
        <fullName evidence="9">CRISPR-associated endoribonuclease Cas2</fullName>
        <ecNumber evidence="9">3.1.-.-</ecNumber>
    </recommendedName>
</protein>
<organism evidence="10 11">
    <name type="scientific">Thomasclavelia cocleata</name>
    <dbReference type="NCBI Taxonomy" id="69824"/>
    <lineage>
        <taxon>Bacteria</taxon>
        <taxon>Bacillati</taxon>
        <taxon>Bacillota</taxon>
        <taxon>Erysipelotrichia</taxon>
        <taxon>Erysipelotrichales</taxon>
        <taxon>Coprobacillaceae</taxon>
        <taxon>Thomasclavelia</taxon>
    </lineage>
</organism>
<name>A0A1I0DP48_9FIRM</name>
<dbReference type="OrthoDB" id="9791737at2"/>
<dbReference type="Gene3D" id="3.30.70.240">
    <property type="match status" value="1"/>
</dbReference>
<feature type="binding site" evidence="9">
    <location>
        <position position="8"/>
    </location>
    <ligand>
        <name>Mg(2+)</name>
        <dbReference type="ChEBI" id="CHEBI:18420"/>
        <note>catalytic</note>
    </ligand>
</feature>
<evidence type="ECO:0000256" key="4">
    <source>
        <dbReference type="ARBA" id="ARBA00022723"/>
    </source>
</evidence>
<dbReference type="RefSeq" id="WP_092352983.1">
    <property type="nucleotide sequence ID" value="NZ_CAMWPS010000030.1"/>
</dbReference>
<keyword evidence="7 9" id="KW-0460">Magnesium</keyword>
<dbReference type="Pfam" id="PF09827">
    <property type="entry name" value="CRISPR_Cas2"/>
    <property type="match status" value="1"/>
</dbReference>
<dbReference type="InterPro" id="IPR021127">
    <property type="entry name" value="CRISPR_associated_Cas2"/>
</dbReference>
<keyword evidence="11" id="KW-1185">Reference proteome</keyword>
<dbReference type="EC" id="3.1.-.-" evidence="9"/>
<dbReference type="SUPFAM" id="SSF143430">
    <property type="entry name" value="TTP0101/SSO1404-like"/>
    <property type="match status" value="1"/>
</dbReference>
<comment type="subunit">
    <text evidence="9">Homodimer, forms a heterotetramer with a Cas1 homodimer.</text>
</comment>
<dbReference type="GO" id="GO:0004521">
    <property type="term" value="F:RNA endonuclease activity"/>
    <property type="evidence" value="ECO:0007669"/>
    <property type="project" value="InterPro"/>
</dbReference>
<evidence type="ECO:0000256" key="3">
    <source>
        <dbReference type="ARBA" id="ARBA00022722"/>
    </source>
</evidence>
<dbReference type="NCBIfam" id="TIGR01573">
    <property type="entry name" value="cas2"/>
    <property type="match status" value="1"/>
</dbReference>
<dbReference type="GO" id="GO:0046872">
    <property type="term" value="F:metal ion binding"/>
    <property type="evidence" value="ECO:0007669"/>
    <property type="project" value="UniProtKB-UniRule"/>
</dbReference>
<dbReference type="HAMAP" id="MF_01471">
    <property type="entry name" value="Cas2"/>
    <property type="match status" value="1"/>
</dbReference>
<comment type="similarity">
    <text evidence="2 9">Belongs to the CRISPR-associated endoribonuclease Cas2 protein family.</text>
</comment>
<dbReference type="InterPro" id="IPR019199">
    <property type="entry name" value="Virulence_VapD/CRISPR_Cas2"/>
</dbReference>
<comment type="cofactor">
    <cofactor evidence="1 9">
        <name>Mg(2+)</name>
        <dbReference type="ChEBI" id="CHEBI:18420"/>
    </cofactor>
</comment>
<keyword evidence="3 9" id="KW-0540">Nuclease</keyword>
<keyword evidence="6 9" id="KW-0378">Hydrolase</keyword>
<dbReference type="GeneID" id="78287951"/>
<evidence type="ECO:0000256" key="7">
    <source>
        <dbReference type="ARBA" id="ARBA00022842"/>
    </source>
</evidence>
<dbReference type="GO" id="GO:0016787">
    <property type="term" value="F:hydrolase activity"/>
    <property type="evidence" value="ECO:0007669"/>
    <property type="project" value="UniProtKB-KW"/>
</dbReference>
<keyword evidence="4 9" id="KW-0479">Metal-binding</keyword>
<evidence type="ECO:0000256" key="5">
    <source>
        <dbReference type="ARBA" id="ARBA00022759"/>
    </source>
</evidence>
<evidence type="ECO:0000256" key="2">
    <source>
        <dbReference type="ARBA" id="ARBA00009959"/>
    </source>
</evidence>
<comment type="function">
    <text evidence="9">CRISPR (clustered regularly interspaced short palindromic repeat), is an adaptive immune system that provides protection against mobile genetic elements (viruses, transposable elements and conjugative plasmids). CRISPR clusters contain sequences complementary to antecedent mobile elements and target invading nucleic acids. CRISPR clusters are transcribed and processed into CRISPR RNA (crRNA). Functions as a ssRNA-specific endoribonuclease. Involved in the integration of spacer DNA into the CRISPR cassette.</text>
</comment>
<gene>
    <name evidence="9" type="primary">cas2</name>
    <name evidence="10" type="ORF">SAMN04489758_10715</name>
</gene>
<evidence type="ECO:0000256" key="9">
    <source>
        <dbReference type="HAMAP-Rule" id="MF_01471"/>
    </source>
</evidence>
<evidence type="ECO:0000313" key="11">
    <source>
        <dbReference type="Proteomes" id="UP000198558"/>
    </source>
</evidence>
<keyword evidence="8 9" id="KW-0051">Antiviral defense</keyword>
<dbReference type="EMBL" id="FOIN01000007">
    <property type="protein sequence ID" value="SET34321.1"/>
    <property type="molecule type" value="Genomic_DNA"/>
</dbReference>
<reference evidence="11" key="1">
    <citation type="submission" date="2016-10" db="EMBL/GenBank/DDBJ databases">
        <authorList>
            <person name="Varghese N."/>
            <person name="Submissions S."/>
        </authorList>
    </citation>
    <scope>NUCLEOTIDE SEQUENCE [LARGE SCALE GENOMIC DNA]</scope>
    <source>
        <strain evidence="11">DSM 1551</strain>
    </source>
</reference>
<evidence type="ECO:0000313" key="10">
    <source>
        <dbReference type="EMBL" id="SET34321.1"/>
    </source>
</evidence>
<dbReference type="GO" id="GO:0051607">
    <property type="term" value="P:defense response to virus"/>
    <property type="evidence" value="ECO:0007669"/>
    <property type="project" value="UniProtKB-UniRule"/>
</dbReference>
<evidence type="ECO:0000256" key="1">
    <source>
        <dbReference type="ARBA" id="ARBA00001946"/>
    </source>
</evidence>
<evidence type="ECO:0000256" key="6">
    <source>
        <dbReference type="ARBA" id="ARBA00022801"/>
    </source>
</evidence>
<evidence type="ECO:0000256" key="8">
    <source>
        <dbReference type="ARBA" id="ARBA00023118"/>
    </source>
</evidence>